<name>A0A1G6HFS4_9GAMM</name>
<dbReference type="EMBL" id="FMYL01000005">
    <property type="protein sequence ID" value="SDB93013.1"/>
    <property type="molecule type" value="Genomic_DNA"/>
</dbReference>
<evidence type="ECO:0000313" key="7">
    <source>
        <dbReference type="Proteomes" id="UP000242501"/>
    </source>
</evidence>
<keyword evidence="7" id="KW-1185">Reference proteome</keyword>
<evidence type="ECO:0000313" key="6">
    <source>
        <dbReference type="EMBL" id="SDB93013.1"/>
    </source>
</evidence>
<dbReference type="GO" id="GO:0016020">
    <property type="term" value="C:membrane"/>
    <property type="evidence" value="ECO:0007669"/>
    <property type="project" value="UniProtKB-SubCell"/>
</dbReference>
<dbReference type="PANTHER" id="PTHR30168:SF0">
    <property type="entry name" value="INNER MEMBRANE PROTEIN"/>
    <property type="match status" value="1"/>
</dbReference>
<evidence type="ECO:0000256" key="2">
    <source>
        <dbReference type="ARBA" id="ARBA00022692"/>
    </source>
</evidence>
<accession>A0A1G6HFS4</accession>
<evidence type="ECO:0000256" key="4">
    <source>
        <dbReference type="ARBA" id="ARBA00023136"/>
    </source>
</evidence>
<sequence>MRWKDREQSQNVEDRRGGGAVKTGGISIAGLVVAFVAWKFFGADPQQAYQATKQITSQTSGQTQGQALRQPTADQAESKQFVTTVLADTEKTWSQIFKEQGKQYIPPKIVLYTGTTPTACGAGQAAMGPFYCPADQKVYLDTTFFQEMRSKMGISGEKNQTELNAKGQAGDFAMAYVIAHEVGHHVQSLLGISKQVSQLSRQSNQKMANQLSVRQELQADCFSGVWAKRTNDREQFLDEGDVAEAMDAAQKIGDDYLQKRATGQIVPDSFTHGTSAQRMHWFDRGFQSGNISSCDSFGQEI</sequence>
<dbReference type="OrthoDB" id="9774900at2"/>
<evidence type="ECO:0000256" key="1">
    <source>
        <dbReference type="ARBA" id="ARBA00004167"/>
    </source>
</evidence>
<protein>
    <recommendedName>
        <fullName evidence="8">Neutral zinc metallopeptidase</fullName>
    </recommendedName>
</protein>
<dbReference type="STRING" id="1219383.SAMN05421733_105149"/>
<evidence type="ECO:0000256" key="5">
    <source>
        <dbReference type="SAM" id="Phobius"/>
    </source>
</evidence>
<dbReference type="RefSeq" id="WP_092747932.1">
    <property type="nucleotide sequence ID" value="NZ_FMYL01000005.1"/>
</dbReference>
<keyword evidence="3 5" id="KW-1133">Transmembrane helix</keyword>
<keyword evidence="2 5" id="KW-0812">Transmembrane</keyword>
<dbReference type="Pfam" id="PF04228">
    <property type="entry name" value="Zn_peptidase"/>
    <property type="match status" value="1"/>
</dbReference>
<keyword evidence="4 5" id="KW-0472">Membrane</keyword>
<dbReference type="PANTHER" id="PTHR30168">
    <property type="entry name" value="PUTATIVE MEMBRANE PROTEIN YPFJ"/>
    <property type="match status" value="1"/>
</dbReference>
<organism evidence="6 7">
    <name type="scientific">Acinetobacter boissieri</name>
    <dbReference type="NCBI Taxonomy" id="1219383"/>
    <lineage>
        <taxon>Bacteria</taxon>
        <taxon>Pseudomonadati</taxon>
        <taxon>Pseudomonadota</taxon>
        <taxon>Gammaproteobacteria</taxon>
        <taxon>Moraxellales</taxon>
        <taxon>Moraxellaceae</taxon>
        <taxon>Acinetobacter</taxon>
    </lineage>
</organism>
<gene>
    <name evidence="6" type="ORF">SAMN05421733_105149</name>
</gene>
<proteinExistence type="predicted"/>
<evidence type="ECO:0008006" key="8">
    <source>
        <dbReference type="Google" id="ProtNLM"/>
    </source>
</evidence>
<dbReference type="InterPro" id="IPR007343">
    <property type="entry name" value="Uncharacterised_pept_Zn_put"/>
</dbReference>
<feature type="transmembrane region" description="Helical" evidence="5">
    <location>
        <begin position="20"/>
        <end position="41"/>
    </location>
</feature>
<comment type="subcellular location">
    <subcellularLocation>
        <location evidence="1">Membrane</location>
        <topology evidence="1">Single-pass membrane protein</topology>
    </subcellularLocation>
</comment>
<evidence type="ECO:0000256" key="3">
    <source>
        <dbReference type="ARBA" id="ARBA00022989"/>
    </source>
</evidence>
<dbReference type="AlphaFoldDB" id="A0A1G6HFS4"/>
<dbReference type="Proteomes" id="UP000242501">
    <property type="component" value="Unassembled WGS sequence"/>
</dbReference>
<reference evidence="7" key="1">
    <citation type="submission" date="2016-09" db="EMBL/GenBank/DDBJ databases">
        <authorList>
            <person name="Varghese N."/>
            <person name="Submissions S."/>
        </authorList>
    </citation>
    <scope>NUCLEOTIDE SEQUENCE [LARGE SCALE GENOMIC DNA]</scope>
    <source>
        <strain evidence="7">ANC 4422</strain>
    </source>
</reference>